<keyword evidence="2" id="KW-0408">Iron</keyword>
<dbReference type="InterPro" id="IPR017900">
    <property type="entry name" value="4Fe4S_Fe_S_CS"/>
</dbReference>
<gene>
    <name evidence="5" type="ORF">IFJ97_01450</name>
</gene>
<dbReference type="PROSITE" id="PS00643">
    <property type="entry name" value="COMPLEX1_75K_3"/>
    <property type="match status" value="1"/>
</dbReference>
<evidence type="ECO:0000313" key="5">
    <source>
        <dbReference type="EMBL" id="MBD3870008.1"/>
    </source>
</evidence>
<sequence length="352" mass="38931">MESSWKLTDTQLRKWLSGLLDGNSVVAPVEEDGVLLFRPIASEDQAVVKPSGKTRWSPKEFLFPRSEALYRYNFKGGTVQLEDPPVPEEHQVLFGVRSCDASGLVRLDEIFLSGTKDRLYAARRENTTVVSAACAAADVECFCTAVGYSPVGEEGSDVQLVPLGEDWMLRVLTDKGRDLVSDAGDGWTAATAKDGKRIAELEKSVAGQIERSPVNREWSQVLEEGFEHGAWDRLAQHCLGCSVCAYVCPSCSCFDMNHEANAWCGEQCRSWDACTFPLFTHHASGHNPRETKQERYRQRVLHKFAFREEDEDPFRCVGCGRCVSLCPAGLDIVNTVSAAVEAIREEGADAAR</sequence>
<comment type="caution">
    <text evidence="5">The sequence shown here is derived from an EMBL/GenBank/DDBJ whole genome shotgun (WGS) entry which is preliminary data.</text>
</comment>
<dbReference type="InterPro" id="IPR017896">
    <property type="entry name" value="4Fe4S_Fe-S-bd"/>
</dbReference>
<proteinExistence type="predicted"/>
<dbReference type="GO" id="GO:0051536">
    <property type="term" value="F:iron-sulfur cluster binding"/>
    <property type="evidence" value="ECO:0007669"/>
    <property type="project" value="UniProtKB-KW"/>
</dbReference>
<name>A0A8J6XY86_9BACT</name>
<dbReference type="GO" id="GO:0016020">
    <property type="term" value="C:membrane"/>
    <property type="evidence" value="ECO:0007669"/>
    <property type="project" value="InterPro"/>
</dbReference>
<accession>A0A8J6XY86</accession>
<dbReference type="GO" id="GO:0046872">
    <property type="term" value="F:metal ion binding"/>
    <property type="evidence" value="ECO:0007669"/>
    <property type="project" value="UniProtKB-KW"/>
</dbReference>
<evidence type="ECO:0000256" key="3">
    <source>
        <dbReference type="ARBA" id="ARBA00023014"/>
    </source>
</evidence>
<dbReference type="Gene3D" id="1.10.1060.10">
    <property type="entry name" value="Alpha-helical ferredoxin"/>
    <property type="match status" value="1"/>
</dbReference>
<organism evidence="5 6">
    <name type="scientific">Candidatus Sulfomarinibacter kjeldsenii</name>
    <dbReference type="NCBI Taxonomy" id="2885994"/>
    <lineage>
        <taxon>Bacteria</taxon>
        <taxon>Pseudomonadati</taxon>
        <taxon>Acidobacteriota</taxon>
        <taxon>Thermoanaerobaculia</taxon>
        <taxon>Thermoanaerobaculales</taxon>
        <taxon>Candidatus Sulfomarinibacteraceae</taxon>
        <taxon>Candidatus Sulfomarinibacter</taxon>
    </lineage>
</organism>
<dbReference type="Pfam" id="PF17179">
    <property type="entry name" value="Fer4_22"/>
    <property type="match status" value="1"/>
</dbReference>
<dbReference type="SUPFAM" id="SSF46548">
    <property type="entry name" value="alpha-helical ferredoxin"/>
    <property type="match status" value="1"/>
</dbReference>
<evidence type="ECO:0000313" key="6">
    <source>
        <dbReference type="Proteomes" id="UP000598633"/>
    </source>
</evidence>
<dbReference type="PROSITE" id="PS00198">
    <property type="entry name" value="4FE4S_FER_1"/>
    <property type="match status" value="1"/>
</dbReference>
<dbReference type="EMBL" id="JACXWA010000019">
    <property type="protein sequence ID" value="MBD3870008.1"/>
    <property type="molecule type" value="Genomic_DNA"/>
</dbReference>
<dbReference type="PANTHER" id="PTHR40447">
    <property type="entry name" value="ANAEROBIC SULFITE REDUCTASE SUBUNIT A"/>
    <property type="match status" value="1"/>
</dbReference>
<dbReference type="InterPro" id="IPR009051">
    <property type="entry name" value="Helical_ferredxn"/>
</dbReference>
<dbReference type="PROSITE" id="PS51379">
    <property type="entry name" value="4FE4S_FER_2"/>
    <property type="match status" value="2"/>
</dbReference>
<dbReference type="GO" id="GO:0042773">
    <property type="term" value="P:ATP synthesis coupled electron transport"/>
    <property type="evidence" value="ECO:0007669"/>
    <property type="project" value="InterPro"/>
</dbReference>
<dbReference type="InterPro" id="IPR000283">
    <property type="entry name" value="NADH_UbQ_OxRdtase_75kDa_su_CS"/>
</dbReference>
<feature type="domain" description="4Fe-4S ferredoxin-type" evidence="4">
    <location>
        <begin position="307"/>
        <end position="336"/>
    </location>
</feature>
<dbReference type="PANTHER" id="PTHR40447:SF1">
    <property type="entry name" value="ANAEROBIC SULFITE REDUCTASE SUBUNIT A"/>
    <property type="match status" value="1"/>
</dbReference>
<feature type="domain" description="4Fe-4S ferredoxin-type" evidence="4">
    <location>
        <begin position="227"/>
        <end position="259"/>
    </location>
</feature>
<reference evidence="5 6" key="1">
    <citation type="submission" date="2020-08" db="EMBL/GenBank/DDBJ databases">
        <title>Acidobacteriota in marine sediments use diverse sulfur dissimilation pathways.</title>
        <authorList>
            <person name="Wasmund K."/>
        </authorList>
    </citation>
    <scope>NUCLEOTIDE SEQUENCE [LARGE SCALE GENOMIC DNA]</scope>
    <source>
        <strain evidence="5">MAG AM3-A</strain>
    </source>
</reference>
<dbReference type="GO" id="GO:0008137">
    <property type="term" value="F:NADH dehydrogenase (ubiquinone) activity"/>
    <property type="evidence" value="ECO:0007669"/>
    <property type="project" value="InterPro"/>
</dbReference>
<keyword evidence="3" id="KW-0411">Iron-sulfur</keyword>
<evidence type="ECO:0000256" key="2">
    <source>
        <dbReference type="ARBA" id="ARBA00023004"/>
    </source>
</evidence>
<evidence type="ECO:0000256" key="1">
    <source>
        <dbReference type="ARBA" id="ARBA00022723"/>
    </source>
</evidence>
<dbReference type="AlphaFoldDB" id="A0A8J6XY86"/>
<keyword evidence="1" id="KW-0479">Metal-binding</keyword>
<evidence type="ECO:0000259" key="4">
    <source>
        <dbReference type="PROSITE" id="PS51379"/>
    </source>
</evidence>
<dbReference type="Proteomes" id="UP000598633">
    <property type="component" value="Unassembled WGS sequence"/>
</dbReference>
<protein>
    <submittedName>
        <fullName evidence="5">4Fe-4S dicluster domain-containing protein</fullName>
    </submittedName>
</protein>